<sequence>MLGCSAAAVQANRLAAAQQLAEQCACIVVLKGSGSIIAAPGHTPFINPTGNARLATGGTGDVLAGLLGARLAALPGGDDDDLSASAVDATRRACWQHGQVADQWSPADGQLTASGLARALTSR</sequence>
<dbReference type="Gene3D" id="3.40.1190.20">
    <property type="match status" value="1"/>
</dbReference>
<evidence type="ECO:0000259" key="1">
    <source>
        <dbReference type="PROSITE" id="PS51383"/>
    </source>
</evidence>
<dbReference type="AlphaFoldDB" id="A0A645ENC9"/>
<gene>
    <name evidence="2" type="primary">nnr_30</name>
    <name evidence="2" type="ORF">SDC9_150544</name>
</gene>
<name>A0A645ENC9_9ZZZZ</name>
<dbReference type="GO" id="GO:0016836">
    <property type="term" value="F:hydro-lyase activity"/>
    <property type="evidence" value="ECO:0007669"/>
    <property type="project" value="InterPro"/>
</dbReference>
<dbReference type="EMBL" id="VSSQ01049243">
    <property type="protein sequence ID" value="MPN03317.1"/>
    <property type="molecule type" value="Genomic_DNA"/>
</dbReference>
<dbReference type="SUPFAM" id="SSF53613">
    <property type="entry name" value="Ribokinase-like"/>
    <property type="match status" value="1"/>
</dbReference>
<dbReference type="PROSITE" id="PS51383">
    <property type="entry name" value="YJEF_C_3"/>
    <property type="match status" value="1"/>
</dbReference>
<dbReference type="InterPro" id="IPR000631">
    <property type="entry name" value="CARKD"/>
</dbReference>
<dbReference type="Pfam" id="PF01256">
    <property type="entry name" value="Carb_kinase"/>
    <property type="match status" value="1"/>
</dbReference>
<dbReference type="InterPro" id="IPR017953">
    <property type="entry name" value="Carbohydrate_kinase_pred_CS"/>
</dbReference>
<dbReference type="PROSITE" id="PS01050">
    <property type="entry name" value="YJEF_C_2"/>
    <property type="match status" value="1"/>
</dbReference>
<proteinExistence type="predicted"/>
<evidence type="ECO:0000313" key="2">
    <source>
        <dbReference type="EMBL" id="MPN03317.1"/>
    </source>
</evidence>
<feature type="domain" description="YjeF C-terminal" evidence="1">
    <location>
        <begin position="1"/>
        <end position="123"/>
    </location>
</feature>
<comment type="caution">
    <text evidence="2">The sequence shown here is derived from an EMBL/GenBank/DDBJ whole genome shotgun (WGS) entry which is preliminary data.</text>
</comment>
<reference evidence="2" key="1">
    <citation type="submission" date="2019-08" db="EMBL/GenBank/DDBJ databases">
        <authorList>
            <person name="Kucharzyk K."/>
            <person name="Murdoch R.W."/>
            <person name="Higgins S."/>
            <person name="Loffler F."/>
        </authorList>
    </citation>
    <scope>NUCLEOTIDE SEQUENCE</scope>
</reference>
<dbReference type="InterPro" id="IPR029056">
    <property type="entry name" value="Ribokinase-like"/>
</dbReference>
<organism evidence="2">
    <name type="scientific">bioreactor metagenome</name>
    <dbReference type="NCBI Taxonomy" id="1076179"/>
    <lineage>
        <taxon>unclassified sequences</taxon>
        <taxon>metagenomes</taxon>
        <taxon>ecological metagenomes</taxon>
    </lineage>
</organism>
<accession>A0A645ENC9</accession>
<protein>
    <submittedName>
        <fullName evidence="2">Bifunctional NAD(P)H-hydrate repair enzyme Nnr</fullName>
    </submittedName>
</protein>